<organism evidence="2 3">
    <name type="scientific">Ensifer adhaerens</name>
    <name type="common">Sinorhizobium morelense</name>
    <dbReference type="NCBI Taxonomy" id="106592"/>
    <lineage>
        <taxon>Bacteria</taxon>
        <taxon>Pseudomonadati</taxon>
        <taxon>Pseudomonadota</taxon>
        <taxon>Alphaproteobacteria</taxon>
        <taxon>Hyphomicrobiales</taxon>
        <taxon>Rhizobiaceae</taxon>
        <taxon>Sinorhizobium/Ensifer group</taxon>
        <taxon>Ensifer</taxon>
    </lineage>
</organism>
<dbReference type="RefSeq" id="WP_090298186.1">
    <property type="nucleotide sequence ID" value="NZ_CAXURO020000001.1"/>
</dbReference>
<evidence type="ECO:0000256" key="1">
    <source>
        <dbReference type="SAM" id="Phobius"/>
    </source>
</evidence>
<gene>
    <name evidence="2" type="ORF">NE863_13255</name>
</gene>
<keyword evidence="1" id="KW-1133">Transmembrane helix</keyword>
<accession>A0A9Q8Y4T1</accession>
<keyword evidence="1" id="KW-0472">Membrane</keyword>
<name>A0A9Q8Y4T1_ENSAD</name>
<dbReference type="EMBL" id="CP098807">
    <property type="protein sequence ID" value="USJ22277.1"/>
    <property type="molecule type" value="Genomic_DNA"/>
</dbReference>
<dbReference type="AlphaFoldDB" id="A0A9Q8Y4T1"/>
<feature type="transmembrane region" description="Helical" evidence="1">
    <location>
        <begin position="64"/>
        <end position="84"/>
    </location>
</feature>
<reference evidence="2" key="1">
    <citation type="submission" date="2022-06" db="EMBL/GenBank/DDBJ databases">
        <title>Physiological and biochemical characterization and genomic elucidation of a strain of the genus Ensifer adhaerens M8 that combines arsenic oxidation and chromium reduction.</title>
        <authorList>
            <person name="Li X."/>
            <person name="Yu c."/>
        </authorList>
    </citation>
    <scope>NUCLEOTIDE SEQUENCE</scope>
    <source>
        <strain evidence="2">M8</strain>
    </source>
</reference>
<proteinExistence type="predicted"/>
<evidence type="ECO:0000313" key="2">
    <source>
        <dbReference type="EMBL" id="USJ22277.1"/>
    </source>
</evidence>
<evidence type="ECO:0000313" key="3">
    <source>
        <dbReference type="Proteomes" id="UP001055460"/>
    </source>
</evidence>
<dbReference type="Proteomes" id="UP001055460">
    <property type="component" value="Chromosome"/>
</dbReference>
<dbReference type="OrthoDB" id="8421907at2"/>
<feature type="transmembrane region" description="Helical" evidence="1">
    <location>
        <begin position="28"/>
        <end position="52"/>
    </location>
</feature>
<keyword evidence="1" id="KW-0812">Transmembrane</keyword>
<protein>
    <submittedName>
        <fullName evidence="2">Uncharacterized protein</fullName>
    </submittedName>
</protein>
<sequence>MGPLTAALTALMSADIGAATARVKRNAILWGIIGLLLATAYVFGLAAAFLYLSALYSPVTASAAIAIAFFVTALVLFGIIAMLQGRDRRLAEERRRRRQVQTNLTLLAAAGILRKQPLLAVATALAIGALVGTGKRRERRRTTDA</sequence>